<evidence type="ECO:0000256" key="1">
    <source>
        <dbReference type="ARBA" id="ARBA00006484"/>
    </source>
</evidence>
<reference evidence="2 3" key="1">
    <citation type="submission" date="2021-02" db="EMBL/GenBank/DDBJ databases">
        <authorList>
            <person name="Lee D.-H."/>
        </authorList>
    </citation>
    <scope>NUCLEOTIDE SEQUENCE [LARGE SCALE GENOMIC DNA]</scope>
    <source>
        <strain evidence="2 3">UL073</strain>
    </source>
</reference>
<gene>
    <name evidence="2" type="ORF">JQX08_10035</name>
</gene>
<dbReference type="RefSeq" id="WP_205348244.1">
    <property type="nucleotide sequence ID" value="NZ_JAFEUP010000003.1"/>
</dbReference>
<comment type="caution">
    <text evidence="2">The sequence shown here is derived from an EMBL/GenBank/DDBJ whole genome shotgun (WGS) entry which is preliminary data.</text>
</comment>
<sequence>MKAADLFSVEGYGAIVTGGASGIGLGMVEALAENGARVTMMDLNSQRLEEQTARLTAAGFDVRGLRVDVSDREAVRKAFAQTAEHYGRLDCVFANAGIDPGPGFVSMTDRSQRPTEYALENYADERWDRVIQVNLNSVFYCIGEAARHMKPRNAGRIVVTTSTASVRVSPGIGAAYMAAKSGAAHLVRNAALELARYNVLVNSIAPGPFVTNIGDGFVHQPGVQEAFSSRIPLKRMASINEIKGLTLLLASGASSFITGEQIVIDGGYTQGLAD</sequence>
<accession>A0ABS2ID68</accession>
<dbReference type="Proteomes" id="UP000717995">
    <property type="component" value="Unassembled WGS sequence"/>
</dbReference>
<name>A0ABS2ID68_9GAMM</name>
<keyword evidence="3" id="KW-1185">Reference proteome</keyword>
<evidence type="ECO:0000313" key="2">
    <source>
        <dbReference type="EMBL" id="MBM7061046.1"/>
    </source>
</evidence>
<proteinExistence type="inferred from homology"/>
<dbReference type="EMBL" id="JAFEUP010000003">
    <property type="protein sequence ID" value="MBM7061046.1"/>
    <property type="molecule type" value="Genomic_DNA"/>
</dbReference>
<comment type="similarity">
    <text evidence="1">Belongs to the short-chain dehydrogenases/reductases (SDR) family.</text>
</comment>
<protein>
    <submittedName>
        <fullName evidence="2">SDR family oxidoreductase</fullName>
    </submittedName>
</protein>
<dbReference type="SUPFAM" id="SSF51735">
    <property type="entry name" value="NAD(P)-binding Rossmann-fold domains"/>
    <property type="match status" value="1"/>
</dbReference>
<dbReference type="Gene3D" id="3.40.50.720">
    <property type="entry name" value="NAD(P)-binding Rossmann-like Domain"/>
    <property type="match status" value="1"/>
</dbReference>
<dbReference type="PANTHER" id="PTHR42879:SF2">
    <property type="entry name" value="3-OXOACYL-[ACYL-CARRIER-PROTEIN] REDUCTASE FABG"/>
    <property type="match status" value="1"/>
</dbReference>
<evidence type="ECO:0000313" key="3">
    <source>
        <dbReference type="Proteomes" id="UP000717995"/>
    </source>
</evidence>
<dbReference type="PRINTS" id="PR00081">
    <property type="entry name" value="GDHRDH"/>
</dbReference>
<dbReference type="InterPro" id="IPR002347">
    <property type="entry name" value="SDR_fam"/>
</dbReference>
<dbReference type="InterPro" id="IPR036291">
    <property type="entry name" value="NAD(P)-bd_dom_sf"/>
</dbReference>
<dbReference type="InterPro" id="IPR050259">
    <property type="entry name" value="SDR"/>
</dbReference>
<organism evidence="2 3">
    <name type="scientific">Zestomonas insulae</name>
    <dbReference type="NCBI Taxonomy" id="2809017"/>
    <lineage>
        <taxon>Bacteria</taxon>
        <taxon>Pseudomonadati</taxon>
        <taxon>Pseudomonadota</taxon>
        <taxon>Gammaproteobacteria</taxon>
        <taxon>Pseudomonadales</taxon>
        <taxon>Pseudomonadaceae</taxon>
        <taxon>Zestomonas</taxon>
    </lineage>
</organism>
<dbReference type="Pfam" id="PF13561">
    <property type="entry name" value="adh_short_C2"/>
    <property type="match status" value="1"/>
</dbReference>
<dbReference type="PANTHER" id="PTHR42879">
    <property type="entry name" value="3-OXOACYL-(ACYL-CARRIER-PROTEIN) REDUCTASE"/>
    <property type="match status" value="1"/>
</dbReference>
<dbReference type="CDD" id="cd05233">
    <property type="entry name" value="SDR_c"/>
    <property type="match status" value="1"/>
</dbReference>